<dbReference type="Pfam" id="PF00561">
    <property type="entry name" value="Abhydrolase_1"/>
    <property type="match status" value="1"/>
</dbReference>
<dbReference type="AlphaFoldDB" id="A0A3E2MTH2"/>
<dbReference type="SUPFAM" id="SSF53474">
    <property type="entry name" value="alpha/beta-Hydrolases"/>
    <property type="match status" value="1"/>
</dbReference>
<dbReference type="EC" id="3.4.14.-" evidence="4"/>
<dbReference type="Gene3D" id="3.40.50.1820">
    <property type="entry name" value="alpha/beta hydrolase"/>
    <property type="match status" value="1"/>
</dbReference>
<keyword evidence="4" id="KW-0031">Aminopeptidase</keyword>
<evidence type="ECO:0000256" key="1">
    <source>
        <dbReference type="SAM" id="Phobius"/>
    </source>
</evidence>
<keyword evidence="4" id="KW-0645">Protease</keyword>
<organism evidence="4 5">
    <name type="scientific">Mycobacterium marinum</name>
    <dbReference type="NCBI Taxonomy" id="1781"/>
    <lineage>
        <taxon>Bacteria</taxon>
        <taxon>Bacillati</taxon>
        <taxon>Actinomycetota</taxon>
        <taxon>Actinomycetes</taxon>
        <taxon>Mycobacteriales</taxon>
        <taxon>Mycobacteriaceae</taxon>
        <taxon>Mycobacterium</taxon>
        <taxon>Mycobacterium ulcerans group</taxon>
    </lineage>
</organism>
<proteinExistence type="predicted"/>
<name>A0A3E2MTH2_MYCMR</name>
<feature type="domain" description="Peptidase S33 tripeptidyl aminopeptidase-like C-terminal" evidence="3">
    <location>
        <begin position="414"/>
        <end position="506"/>
    </location>
</feature>
<dbReference type="InterPro" id="IPR005944">
    <property type="entry name" value="Pro_iminopeptidase"/>
</dbReference>
<evidence type="ECO:0000313" key="4">
    <source>
        <dbReference type="EMBL" id="RFZ38611.1"/>
    </source>
</evidence>
<dbReference type="Pfam" id="PF08386">
    <property type="entry name" value="Abhydrolase_4"/>
    <property type="match status" value="1"/>
</dbReference>
<comment type="caution">
    <text evidence="4">The sequence shown here is derived from an EMBL/GenBank/DDBJ whole genome shotgun (WGS) entry which is preliminary data.</text>
</comment>
<protein>
    <submittedName>
        <fullName evidence="4">Tripeptidyl aminopeptidase</fullName>
        <ecNumber evidence="4">3.4.14.-</ecNumber>
    </submittedName>
</protein>
<dbReference type="EMBL" id="PEDF01000115">
    <property type="protein sequence ID" value="RFZ38611.1"/>
    <property type="molecule type" value="Genomic_DNA"/>
</dbReference>
<dbReference type="InterPro" id="IPR000073">
    <property type="entry name" value="AB_hydrolase_1"/>
</dbReference>
<sequence precursor="true">MRNTLRNNASHVLRGTIAWLLCVVIAVSLVACGGGRQKTHYDAAPCPEPNFPGVPQAELGANYSCGYLTVPENRLDPQSRTIRLLVARVKAVSDKPKADPIVYLAGGPGGAATLSAPRVVAGGLNADRDVIFVNQRGTLHSDPHLSCPEMDDFAVRALDLDFEAPATADLDAAAVTACRNRLVAEGFHLASYSSRENAADIAALRKQLGIEKWNVYGVSYGSDLAQQLLRTHREGIRSMVLDSVVPTSFNLIDRWWQAPASGLAAIIGACNDQPGCAQAYPDLATVFVNVVSTLSRKPLKVSTSDANGDPVQVTIDGFKVVPLVLGWSADPAKVTDIPRMIFALARGEGRLAAAGIAETVPPPEHRGLLGAGLALGTYCQEMANWTTPEQALSRARTAIPGLPDSVLRITPTGSWIFRECAAWGLGRSDTADRLSVSSGVPTLILSGTFDSSTAPQWAEEITPGLGNSQLVRFPGVGHGVLPNSACAQSIVTAFVDDPSRDIDKSCVWKMTMPTFSLPEPAR</sequence>
<dbReference type="GO" id="GO:0006508">
    <property type="term" value="P:proteolysis"/>
    <property type="evidence" value="ECO:0007669"/>
    <property type="project" value="InterPro"/>
</dbReference>
<dbReference type="InterPro" id="IPR013595">
    <property type="entry name" value="Pept_S33_TAP-like_C"/>
</dbReference>
<feature type="domain" description="AB hydrolase-1" evidence="2">
    <location>
        <begin position="100"/>
        <end position="260"/>
    </location>
</feature>
<dbReference type="PANTHER" id="PTHR43722:SF1">
    <property type="entry name" value="PROLINE IMINOPEPTIDASE"/>
    <property type="match status" value="1"/>
</dbReference>
<dbReference type="PROSITE" id="PS51257">
    <property type="entry name" value="PROKAR_LIPOPROTEIN"/>
    <property type="match status" value="1"/>
</dbReference>
<reference evidence="4 5" key="1">
    <citation type="journal article" date="2018" name="Sci. Rep.">
        <title>Extensive genomic diversity among Mycobacterium marinum strains revealed by whole genome sequencing.</title>
        <authorList>
            <person name="Das S."/>
            <person name="Pettersson B.M."/>
            <person name="Behra P.R."/>
            <person name="Mallick A."/>
            <person name="Cheramie M."/>
            <person name="Ramesh M."/>
            <person name="Shirreff L."/>
            <person name="DuCote T."/>
            <person name="Dasgupta S."/>
            <person name="Ennis D.G."/>
            <person name="Kirsebom L.A."/>
        </authorList>
    </citation>
    <scope>NUCLEOTIDE SEQUENCE [LARGE SCALE GENOMIC DNA]</scope>
    <source>
        <strain evidence="4 5">Davis1</strain>
    </source>
</reference>
<dbReference type="PANTHER" id="PTHR43722">
    <property type="entry name" value="PROLINE IMINOPEPTIDASE"/>
    <property type="match status" value="1"/>
</dbReference>
<dbReference type="Proteomes" id="UP000257451">
    <property type="component" value="Unassembled WGS sequence"/>
</dbReference>
<keyword evidence="4" id="KW-0378">Hydrolase</keyword>
<keyword evidence="1" id="KW-0472">Membrane</keyword>
<keyword evidence="1" id="KW-0812">Transmembrane</keyword>
<evidence type="ECO:0000259" key="3">
    <source>
        <dbReference type="Pfam" id="PF08386"/>
    </source>
</evidence>
<dbReference type="GO" id="GO:0005737">
    <property type="term" value="C:cytoplasm"/>
    <property type="evidence" value="ECO:0007669"/>
    <property type="project" value="InterPro"/>
</dbReference>
<dbReference type="GO" id="GO:0004177">
    <property type="term" value="F:aminopeptidase activity"/>
    <property type="evidence" value="ECO:0007669"/>
    <property type="project" value="UniProtKB-KW"/>
</dbReference>
<evidence type="ECO:0000259" key="2">
    <source>
        <dbReference type="Pfam" id="PF00561"/>
    </source>
</evidence>
<feature type="transmembrane region" description="Helical" evidence="1">
    <location>
        <begin position="12"/>
        <end position="31"/>
    </location>
</feature>
<accession>A0A3E2MTH2</accession>
<evidence type="ECO:0000313" key="5">
    <source>
        <dbReference type="Proteomes" id="UP000257451"/>
    </source>
</evidence>
<gene>
    <name evidence="4" type="primary">tap</name>
    <name evidence="4" type="ORF">DAVIS_03444</name>
</gene>
<dbReference type="InterPro" id="IPR029058">
    <property type="entry name" value="AB_hydrolase_fold"/>
</dbReference>
<keyword evidence="1" id="KW-1133">Transmembrane helix</keyword>